<evidence type="ECO:0000259" key="3">
    <source>
        <dbReference type="PROSITE" id="PS51186"/>
    </source>
</evidence>
<dbReference type="InterPro" id="IPR000182">
    <property type="entry name" value="GNAT_dom"/>
</dbReference>
<evidence type="ECO:0000256" key="1">
    <source>
        <dbReference type="ARBA" id="ARBA00022679"/>
    </source>
</evidence>
<evidence type="ECO:0000313" key="5">
    <source>
        <dbReference type="Proteomes" id="UP000031366"/>
    </source>
</evidence>
<dbReference type="AlphaFoldDB" id="A0A0C1U1J4"/>
<dbReference type="PANTHER" id="PTHR43420">
    <property type="entry name" value="ACETYLTRANSFERASE"/>
    <property type="match status" value="1"/>
</dbReference>
<sequence length="129" mass="14763">MEEKLIYCLSIFTEGTLDPDLAGKKPDKFITNLKNGIFGDFLKRYIIAAYDSDDVIGILIGFPEEGERMHIYSVHVSPKYRNRGAAPELLSTCINDMYMRNVKDIIIDVHADNKPAYNLYKKFGFVEFS</sequence>
<dbReference type="InterPro" id="IPR016181">
    <property type="entry name" value="Acyl_CoA_acyltransferase"/>
</dbReference>
<dbReference type="Proteomes" id="UP000031366">
    <property type="component" value="Unassembled WGS sequence"/>
</dbReference>
<comment type="caution">
    <text evidence="4">The sequence shown here is derived from an EMBL/GenBank/DDBJ whole genome shotgun (WGS) entry which is preliminary data.</text>
</comment>
<dbReference type="GO" id="GO:0016747">
    <property type="term" value="F:acyltransferase activity, transferring groups other than amino-acyl groups"/>
    <property type="evidence" value="ECO:0007669"/>
    <property type="project" value="InterPro"/>
</dbReference>
<dbReference type="RefSeq" id="WP_052268100.1">
    <property type="nucleotide sequence ID" value="NZ_AYSO01000016.1"/>
</dbReference>
<gene>
    <name evidence="4" type="ORF">U732_3451</name>
</gene>
<dbReference type="Pfam" id="PF00583">
    <property type="entry name" value="Acetyltransf_1"/>
    <property type="match status" value="1"/>
</dbReference>
<reference evidence="4 5" key="1">
    <citation type="journal article" date="2015" name="Infect. Genet. Evol.">
        <title>Genomic sequences of six botulinum neurotoxin-producing strains representing three clostridial species illustrate the mobility and diversity of botulinum neurotoxin genes.</title>
        <authorList>
            <person name="Smith T.J."/>
            <person name="Hill K.K."/>
            <person name="Xie G."/>
            <person name="Foley B.T."/>
            <person name="Williamson C.H."/>
            <person name="Foster J.T."/>
            <person name="Johnson S.L."/>
            <person name="Chertkov O."/>
            <person name="Teshima H."/>
            <person name="Gibbons H.S."/>
            <person name="Johnsky L.A."/>
            <person name="Karavis M.A."/>
            <person name="Smith L.A."/>
        </authorList>
    </citation>
    <scope>NUCLEOTIDE SEQUENCE [LARGE SCALE GENOMIC DNA]</scope>
    <source>
        <strain evidence="4 5">CDC 2741</strain>
    </source>
</reference>
<keyword evidence="5" id="KW-1185">Reference proteome</keyword>
<dbReference type="PANTHER" id="PTHR43420:SF44">
    <property type="entry name" value="ACETYLTRANSFERASE YPEA"/>
    <property type="match status" value="1"/>
</dbReference>
<evidence type="ECO:0000313" key="4">
    <source>
        <dbReference type="EMBL" id="KIE46794.1"/>
    </source>
</evidence>
<proteinExistence type="predicted"/>
<dbReference type="CDD" id="cd04301">
    <property type="entry name" value="NAT_SF"/>
    <property type="match status" value="1"/>
</dbReference>
<dbReference type="SUPFAM" id="SSF55729">
    <property type="entry name" value="Acyl-CoA N-acyltransferases (Nat)"/>
    <property type="match status" value="1"/>
</dbReference>
<evidence type="ECO:0000256" key="2">
    <source>
        <dbReference type="ARBA" id="ARBA00023315"/>
    </source>
</evidence>
<keyword evidence="1 4" id="KW-0808">Transferase</keyword>
<name>A0A0C1U1J4_9CLOT</name>
<dbReference type="PROSITE" id="PS51186">
    <property type="entry name" value="GNAT"/>
    <property type="match status" value="1"/>
</dbReference>
<dbReference type="STRING" id="29341.RSJ17_18680"/>
<feature type="domain" description="N-acetyltransferase" evidence="3">
    <location>
        <begin position="1"/>
        <end position="129"/>
    </location>
</feature>
<protein>
    <submittedName>
        <fullName evidence="4">Acetyltransferase domain protein</fullName>
    </submittedName>
</protein>
<keyword evidence="2" id="KW-0012">Acyltransferase</keyword>
<dbReference type="InterPro" id="IPR050680">
    <property type="entry name" value="YpeA/RimI_acetyltransf"/>
</dbReference>
<organism evidence="4 5">
    <name type="scientific">Clostridium argentinense CDC 2741</name>
    <dbReference type="NCBI Taxonomy" id="1418104"/>
    <lineage>
        <taxon>Bacteria</taxon>
        <taxon>Bacillati</taxon>
        <taxon>Bacillota</taxon>
        <taxon>Clostridia</taxon>
        <taxon>Eubacteriales</taxon>
        <taxon>Clostridiaceae</taxon>
        <taxon>Clostridium</taxon>
    </lineage>
</organism>
<dbReference type="EMBL" id="AYSO01000016">
    <property type="protein sequence ID" value="KIE46794.1"/>
    <property type="molecule type" value="Genomic_DNA"/>
</dbReference>
<dbReference type="Gene3D" id="3.40.630.30">
    <property type="match status" value="1"/>
</dbReference>
<accession>A0A0C1U1J4</accession>